<keyword evidence="10 12" id="KW-0472">Membrane</keyword>
<evidence type="ECO:0000256" key="8">
    <source>
        <dbReference type="ARBA" id="ARBA00023065"/>
    </source>
</evidence>
<evidence type="ECO:0000313" key="14">
    <source>
        <dbReference type="EMBL" id="MDS3862280.1"/>
    </source>
</evidence>
<keyword evidence="14" id="KW-0675">Receptor</keyword>
<keyword evidence="11 12" id="KW-0998">Cell outer membrane</keyword>
<keyword evidence="7" id="KW-0408">Iron</keyword>
<keyword evidence="2 12" id="KW-0813">Transport</keyword>
<evidence type="ECO:0000256" key="6">
    <source>
        <dbReference type="ARBA" id="ARBA00022729"/>
    </source>
</evidence>
<evidence type="ECO:0000256" key="10">
    <source>
        <dbReference type="ARBA" id="ARBA00023136"/>
    </source>
</evidence>
<comment type="caution">
    <text evidence="14">The sequence shown here is derived from an EMBL/GenBank/DDBJ whole genome shotgun (WGS) entry which is preliminary data.</text>
</comment>
<dbReference type="SUPFAM" id="SSF56935">
    <property type="entry name" value="Porins"/>
    <property type="match status" value="1"/>
</dbReference>
<dbReference type="InterPro" id="IPR039426">
    <property type="entry name" value="TonB-dep_rcpt-like"/>
</dbReference>
<keyword evidence="15" id="KW-1185">Reference proteome</keyword>
<reference evidence="15" key="1">
    <citation type="submission" date="2023-07" db="EMBL/GenBank/DDBJ databases">
        <authorList>
            <person name="Luz R."/>
            <person name="Cordeiro R."/>
            <person name="Fonseca A."/>
            <person name="Goncalves V."/>
        </authorList>
    </citation>
    <scope>NUCLEOTIDE SEQUENCE [LARGE SCALE GENOMIC DNA]</scope>
    <source>
        <strain evidence="15">BACA0444</strain>
    </source>
</reference>
<dbReference type="Pfam" id="PF00593">
    <property type="entry name" value="TonB_dep_Rec_b-barrel"/>
    <property type="match status" value="1"/>
</dbReference>
<organism evidence="14 15">
    <name type="scientific">Pseudocalidococcus azoricus BACA0444</name>
    <dbReference type="NCBI Taxonomy" id="2918990"/>
    <lineage>
        <taxon>Bacteria</taxon>
        <taxon>Bacillati</taxon>
        <taxon>Cyanobacteriota</taxon>
        <taxon>Cyanophyceae</taxon>
        <taxon>Acaryochloridales</taxon>
        <taxon>Thermosynechococcaceae</taxon>
        <taxon>Pseudocalidococcus</taxon>
        <taxon>Pseudocalidococcus azoricus</taxon>
    </lineage>
</organism>
<dbReference type="PANTHER" id="PTHR32552:SF68">
    <property type="entry name" value="FERRICHROME OUTER MEMBRANE TRANSPORTER_PHAGE RECEPTOR"/>
    <property type="match status" value="1"/>
</dbReference>
<keyword evidence="4" id="KW-0410">Iron transport</keyword>
<evidence type="ECO:0000256" key="2">
    <source>
        <dbReference type="ARBA" id="ARBA00022448"/>
    </source>
</evidence>
<evidence type="ECO:0000259" key="13">
    <source>
        <dbReference type="Pfam" id="PF00593"/>
    </source>
</evidence>
<comment type="similarity">
    <text evidence="12">Belongs to the TonB-dependent receptor family.</text>
</comment>
<evidence type="ECO:0000256" key="3">
    <source>
        <dbReference type="ARBA" id="ARBA00022452"/>
    </source>
</evidence>
<keyword evidence="6" id="KW-0732">Signal</keyword>
<dbReference type="RefSeq" id="WP_322879488.1">
    <property type="nucleotide sequence ID" value="NZ_JAVMIP010000025.1"/>
</dbReference>
<feature type="domain" description="TonB-dependent receptor-like beta-barrel" evidence="13">
    <location>
        <begin position="2"/>
        <end position="142"/>
    </location>
</feature>
<name>A0AAE4FU38_9CYAN</name>
<evidence type="ECO:0000256" key="1">
    <source>
        <dbReference type="ARBA" id="ARBA00004571"/>
    </source>
</evidence>
<evidence type="ECO:0000256" key="7">
    <source>
        <dbReference type="ARBA" id="ARBA00023004"/>
    </source>
</evidence>
<dbReference type="PROSITE" id="PS52016">
    <property type="entry name" value="TONB_DEPENDENT_REC_3"/>
    <property type="match status" value="1"/>
</dbReference>
<evidence type="ECO:0000256" key="12">
    <source>
        <dbReference type="PROSITE-ProRule" id="PRU01360"/>
    </source>
</evidence>
<evidence type="ECO:0000313" key="15">
    <source>
        <dbReference type="Proteomes" id="UP001268256"/>
    </source>
</evidence>
<evidence type="ECO:0000256" key="5">
    <source>
        <dbReference type="ARBA" id="ARBA00022692"/>
    </source>
</evidence>
<evidence type="ECO:0000256" key="9">
    <source>
        <dbReference type="ARBA" id="ARBA00023077"/>
    </source>
</evidence>
<proteinExistence type="inferred from homology"/>
<keyword evidence="9" id="KW-0798">TonB box</keyword>
<sequence length="175" mass="19829">MAAFDIRKQNVQTSDPFNPLLTLQTGEVTSNGFEINIGGEVLPGWNLTGGYAYVNAFVSQDTTSIVNNKIPNVPPNQFTLWSTYELQEGAAKGLGFGLGLFYIDNRYGDLDNSFILPSYFRTDAALYYRRDNWRVQLNFENLFDVNYIKNATFDYRLALDPGRPFSVSGTFRIDF</sequence>
<protein>
    <submittedName>
        <fullName evidence="14">TonB-dependent receptor</fullName>
    </submittedName>
</protein>
<dbReference type="GO" id="GO:0009279">
    <property type="term" value="C:cell outer membrane"/>
    <property type="evidence" value="ECO:0007669"/>
    <property type="project" value="UniProtKB-SubCell"/>
</dbReference>
<gene>
    <name evidence="14" type="ORF">RIF25_15885</name>
</gene>
<accession>A0AAE4FU38</accession>
<comment type="subcellular location">
    <subcellularLocation>
        <location evidence="1 12">Cell outer membrane</location>
        <topology evidence="1 12">Multi-pass membrane protein</topology>
    </subcellularLocation>
</comment>
<dbReference type="PANTHER" id="PTHR32552">
    <property type="entry name" value="FERRICHROME IRON RECEPTOR-RELATED"/>
    <property type="match status" value="1"/>
</dbReference>
<evidence type="ECO:0000256" key="4">
    <source>
        <dbReference type="ARBA" id="ARBA00022496"/>
    </source>
</evidence>
<keyword evidence="3 12" id="KW-1134">Transmembrane beta strand</keyword>
<dbReference type="InterPro" id="IPR000531">
    <property type="entry name" value="Beta-barrel_TonB"/>
</dbReference>
<keyword evidence="5 12" id="KW-0812">Transmembrane</keyword>
<dbReference type="InterPro" id="IPR036942">
    <property type="entry name" value="Beta-barrel_TonB_sf"/>
</dbReference>
<dbReference type="GO" id="GO:0015344">
    <property type="term" value="F:siderophore uptake transmembrane transporter activity"/>
    <property type="evidence" value="ECO:0007669"/>
    <property type="project" value="TreeGrafter"/>
</dbReference>
<dbReference type="AlphaFoldDB" id="A0AAE4FU38"/>
<dbReference type="EMBL" id="JAVMIP010000025">
    <property type="protein sequence ID" value="MDS3862280.1"/>
    <property type="molecule type" value="Genomic_DNA"/>
</dbReference>
<keyword evidence="8" id="KW-0406">Ion transport</keyword>
<dbReference type="Proteomes" id="UP001268256">
    <property type="component" value="Unassembled WGS sequence"/>
</dbReference>
<dbReference type="Gene3D" id="2.40.170.20">
    <property type="entry name" value="TonB-dependent receptor, beta-barrel domain"/>
    <property type="match status" value="1"/>
</dbReference>
<evidence type="ECO:0000256" key="11">
    <source>
        <dbReference type="ARBA" id="ARBA00023237"/>
    </source>
</evidence>